<dbReference type="InterPro" id="IPR036188">
    <property type="entry name" value="FAD/NAD-bd_sf"/>
</dbReference>
<dbReference type="STRING" id="192904.SAMN04488514_11352"/>
<dbReference type="EMBL" id="FNGV01000013">
    <property type="protein sequence ID" value="SDM70496.1"/>
    <property type="molecule type" value="Genomic_DNA"/>
</dbReference>
<evidence type="ECO:0000313" key="1">
    <source>
        <dbReference type="EMBL" id="SDM70496.1"/>
    </source>
</evidence>
<dbReference type="Proteomes" id="UP000199440">
    <property type="component" value="Unassembled WGS sequence"/>
</dbReference>
<dbReference type="SUPFAM" id="SSF51905">
    <property type="entry name" value="FAD/NAD(P)-binding domain"/>
    <property type="match status" value="1"/>
</dbReference>
<dbReference type="Pfam" id="PF13450">
    <property type="entry name" value="NAD_binding_8"/>
    <property type="match status" value="1"/>
</dbReference>
<dbReference type="Gene3D" id="3.50.50.60">
    <property type="entry name" value="FAD/NAD(P)-binding domain"/>
    <property type="match status" value="1"/>
</dbReference>
<keyword evidence="2" id="KW-1185">Reference proteome</keyword>
<dbReference type="AlphaFoldDB" id="A0A1G9VEF9"/>
<reference evidence="1 2" key="1">
    <citation type="submission" date="2016-10" db="EMBL/GenBank/DDBJ databases">
        <authorList>
            <person name="de Groot N.N."/>
        </authorList>
    </citation>
    <scope>NUCLEOTIDE SEQUENCE [LARGE SCALE GENOMIC DNA]</scope>
    <source>
        <strain evidence="1 2">DSM 19886</strain>
    </source>
</reference>
<proteinExistence type="predicted"/>
<sequence length="171" mass="19926">MKKIAIIGTRFSSSSTACYLAQAGNAITMFEKNETIGARADKFKKDGFSFGIRPLFYWLPDVFNRFFAHFNRNTFDYHEFPIVRNNELNEDTKKKFDKDIDEDFSVALERFELLHKNSKNGMYTAYNSYGKLTIKINSDPVEKLNKRIRIPNRVKFRALISIYAINKLVLA</sequence>
<gene>
    <name evidence="1" type="ORF">SAMN04488514_11352</name>
</gene>
<protein>
    <submittedName>
        <fullName evidence="1">NAD(P)-binding Rossmann-like domain-containing protein</fullName>
    </submittedName>
</protein>
<organism evidence="1 2">
    <name type="scientific">Kriegella aquimaris</name>
    <dbReference type="NCBI Taxonomy" id="192904"/>
    <lineage>
        <taxon>Bacteria</taxon>
        <taxon>Pseudomonadati</taxon>
        <taxon>Bacteroidota</taxon>
        <taxon>Flavobacteriia</taxon>
        <taxon>Flavobacteriales</taxon>
        <taxon>Flavobacteriaceae</taxon>
        <taxon>Kriegella</taxon>
    </lineage>
</organism>
<accession>A0A1G9VEF9</accession>
<name>A0A1G9VEF9_9FLAO</name>
<dbReference type="RefSeq" id="WP_089893672.1">
    <property type="nucleotide sequence ID" value="NZ_FNGV01000013.1"/>
</dbReference>
<dbReference type="OrthoDB" id="9805195at2"/>
<evidence type="ECO:0000313" key="2">
    <source>
        <dbReference type="Proteomes" id="UP000199440"/>
    </source>
</evidence>